<evidence type="ECO:0000256" key="8">
    <source>
        <dbReference type="ARBA" id="ARBA00022741"/>
    </source>
</evidence>
<dbReference type="InterPro" id="IPR040442">
    <property type="entry name" value="Pyrv_kinase-like_dom_sf"/>
</dbReference>
<evidence type="ECO:0000256" key="14">
    <source>
        <dbReference type="RuleBase" id="RU000504"/>
    </source>
</evidence>
<protein>
    <recommendedName>
        <fullName evidence="5 14">Pyruvate kinase</fullName>
        <ecNumber evidence="4 14">2.7.1.40</ecNumber>
    </recommendedName>
</protein>
<evidence type="ECO:0000256" key="1">
    <source>
        <dbReference type="ARBA" id="ARBA00001958"/>
    </source>
</evidence>
<organism evidence="16 17">
    <name type="scientific">Arthrobacter deserti</name>
    <dbReference type="NCBI Taxonomy" id="1742687"/>
    <lineage>
        <taxon>Bacteria</taxon>
        <taxon>Bacillati</taxon>
        <taxon>Actinomycetota</taxon>
        <taxon>Actinomycetes</taxon>
        <taxon>Micrococcales</taxon>
        <taxon>Micrococcaceae</taxon>
        <taxon>Arthrobacter</taxon>
    </lineage>
</organism>
<keyword evidence="11 14" id="KW-0460">Magnesium</keyword>
<evidence type="ECO:0000313" key="16">
    <source>
        <dbReference type="EMBL" id="NKX49499.1"/>
    </source>
</evidence>
<dbReference type="EC" id="2.7.1.40" evidence="4 14"/>
<keyword evidence="8" id="KW-0547">Nucleotide-binding</keyword>
<dbReference type="EMBL" id="JAAZSR010000020">
    <property type="protein sequence ID" value="NKX49499.1"/>
    <property type="molecule type" value="Genomic_DNA"/>
</dbReference>
<dbReference type="InterPro" id="IPR001697">
    <property type="entry name" value="Pyr_Knase"/>
</dbReference>
<comment type="caution">
    <text evidence="16">The sequence shown here is derived from an EMBL/GenBank/DDBJ whole genome shotgun (WGS) entry which is preliminary data.</text>
</comment>
<dbReference type="Pfam" id="PF00224">
    <property type="entry name" value="PK"/>
    <property type="match status" value="1"/>
</dbReference>
<dbReference type="Gene3D" id="3.20.20.60">
    <property type="entry name" value="Phosphoenolpyruvate-binding domains"/>
    <property type="match status" value="1"/>
</dbReference>
<comment type="catalytic activity">
    <reaction evidence="14">
        <text>pyruvate + ATP = phosphoenolpyruvate + ADP + H(+)</text>
        <dbReference type="Rhea" id="RHEA:18157"/>
        <dbReference type="ChEBI" id="CHEBI:15361"/>
        <dbReference type="ChEBI" id="CHEBI:15378"/>
        <dbReference type="ChEBI" id="CHEBI:30616"/>
        <dbReference type="ChEBI" id="CHEBI:58702"/>
        <dbReference type="ChEBI" id="CHEBI:456216"/>
        <dbReference type="EC" id="2.7.1.40"/>
    </reaction>
</comment>
<name>A0ABX1JKT5_9MICC</name>
<evidence type="ECO:0000256" key="2">
    <source>
        <dbReference type="ARBA" id="ARBA00004997"/>
    </source>
</evidence>
<comment type="cofactor">
    <cofactor evidence="1">
        <name>K(+)</name>
        <dbReference type="ChEBI" id="CHEBI:29103"/>
    </cofactor>
</comment>
<dbReference type="PANTHER" id="PTHR11817">
    <property type="entry name" value="PYRUVATE KINASE"/>
    <property type="match status" value="1"/>
</dbReference>
<keyword evidence="13 16" id="KW-0670">Pyruvate</keyword>
<keyword evidence="10" id="KW-0067">ATP-binding</keyword>
<dbReference type="InterPro" id="IPR018209">
    <property type="entry name" value="Pyrv_Knase_AS"/>
</dbReference>
<dbReference type="InterPro" id="IPR015793">
    <property type="entry name" value="Pyrv_Knase_brl"/>
</dbReference>
<keyword evidence="9 14" id="KW-0418">Kinase</keyword>
<dbReference type="InterPro" id="IPR011037">
    <property type="entry name" value="Pyrv_Knase-like_insert_dom_sf"/>
</dbReference>
<evidence type="ECO:0000256" key="4">
    <source>
        <dbReference type="ARBA" id="ARBA00012142"/>
    </source>
</evidence>
<evidence type="ECO:0000256" key="12">
    <source>
        <dbReference type="ARBA" id="ARBA00023152"/>
    </source>
</evidence>
<evidence type="ECO:0000256" key="3">
    <source>
        <dbReference type="ARBA" id="ARBA00008663"/>
    </source>
</evidence>
<reference evidence="16 17" key="1">
    <citation type="submission" date="2020-04" db="EMBL/GenBank/DDBJ databases">
        <authorList>
            <person name="Liu S."/>
        </authorList>
    </citation>
    <scope>NUCLEOTIDE SEQUENCE [LARGE SCALE GENOMIC DNA]</scope>
    <source>
        <strain evidence="16 17">CGMCC 1.15091</strain>
    </source>
</reference>
<evidence type="ECO:0000256" key="11">
    <source>
        <dbReference type="ARBA" id="ARBA00022842"/>
    </source>
</evidence>
<comment type="similarity">
    <text evidence="3 14">Belongs to the pyruvate kinase family.</text>
</comment>
<comment type="pathway">
    <text evidence="2 14">Carbohydrate degradation; glycolysis; pyruvate from D-glyceraldehyde 3-phosphate: step 5/5.</text>
</comment>
<evidence type="ECO:0000256" key="9">
    <source>
        <dbReference type="ARBA" id="ARBA00022777"/>
    </source>
</evidence>
<dbReference type="GO" id="GO:0016301">
    <property type="term" value="F:kinase activity"/>
    <property type="evidence" value="ECO:0007669"/>
    <property type="project" value="UniProtKB-KW"/>
</dbReference>
<accession>A0ABX1JKT5</accession>
<evidence type="ECO:0000259" key="15">
    <source>
        <dbReference type="Pfam" id="PF00224"/>
    </source>
</evidence>
<evidence type="ECO:0000256" key="6">
    <source>
        <dbReference type="ARBA" id="ARBA00022679"/>
    </source>
</evidence>
<dbReference type="SUPFAM" id="SSF51621">
    <property type="entry name" value="Phosphoenolpyruvate/pyruvate domain"/>
    <property type="match status" value="1"/>
</dbReference>
<dbReference type="PRINTS" id="PR01050">
    <property type="entry name" value="PYRUVTKNASE"/>
</dbReference>
<feature type="non-terminal residue" evidence="16">
    <location>
        <position position="1"/>
    </location>
</feature>
<evidence type="ECO:0000256" key="13">
    <source>
        <dbReference type="ARBA" id="ARBA00023317"/>
    </source>
</evidence>
<feature type="domain" description="Pyruvate kinase barrel" evidence="15">
    <location>
        <begin position="1"/>
        <end position="148"/>
    </location>
</feature>
<proteinExistence type="inferred from homology"/>
<keyword evidence="6 14" id="KW-0808">Transferase</keyword>
<sequence>DDGKVALRALEVDPVKVVTEVLVPGTVSNNKGINLPGVAVNVPALSEKDEEDLRWALRTGVDMVALSFVRNATDVQRVHQIMDEEGRRIPVIAKIEKPQAVAALGEFIGAFDAVMVARGDLGVELPLEEVPVVQKRAIELARRWAKPV</sequence>
<evidence type="ECO:0000256" key="5">
    <source>
        <dbReference type="ARBA" id="ARBA00018587"/>
    </source>
</evidence>
<dbReference type="SUPFAM" id="SSF50800">
    <property type="entry name" value="PK beta-barrel domain-like"/>
    <property type="match status" value="1"/>
</dbReference>
<dbReference type="InterPro" id="IPR015813">
    <property type="entry name" value="Pyrv/PenolPyrv_kinase-like_dom"/>
</dbReference>
<gene>
    <name evidence="16" type="ORF">HER39_02665</name>
</gene>
<dbReference type="GO" id="GO:0004743">
    <property type="term" value="F:pyruvate kinase activity"/>
    <property type="evidence" value="ECO:0007669"/>
    <property type="project" value="UniProtKB-EC"/>
</dbReference>
<keyword evidence="12 14" id="KW-0324">Glycolysis</keyword>
<dbReference type="PROSITE" id="PS00110">
    <property type="entry name" value="PYRUVATE_KINASE"/>
    <property type="match status" value="1"/>
</dbReference>
<keyword evidence="17" id="KW-1185">Reference proteome</keyword>
<dbReference type="Proteomes" id="UP000523795">
    <property type="component" value="Unassembled WGS sequence"/>
</dbReference>
<feature type="non-terminal residue" evidence="16">
    <location>
        <position position="148"/>
    </location>
</feature>
<keyword evidence="7" id="KW-0479">Metal-binding</keyword>
<evidence type="ECO:0000256" key="7">
    <source>
        <dbReference type="ARBA" id="ARBA00022723"/>
    </source>
</evidence>
<evidence type="ECO:0000256" key="10">
    <source>
        <dbReference type="ARBA" id="ARBA00022840"/>
    </source>
</evidence>
<evidence type="ECO:0000313" key="17">
    <source>
        <dbReference type="Proteomes" id="UP000523795"/>
    </source>
</evidence>